<dbReference type="InterPro" id="IPR012341">
    <property type="entry name" value="6hp_glycosidase-like_sf"/>
</dbReference>
<organism evidence="1 2">
    <name type="scientific">Solimicrobium silvestre</name>
    <dbReference type="NCBI Taxonomy" id="2099400"/>
    <lineage>
        <taxon>Bacteria</taxon>
        <taxon>Pseudomonadati</taxon>
        <taxon>Pseudomonadota</taxon>
        <taxon>Betaproteobacteria</taxon>
        <taxon>Burkholderiales</taxon>
        <taxon>Oxalobacteraceae</taxon>
        <taxon>Solimicrobium</taxon>
    </lineage>
</organism>
<dbReference type="RefSeq" id="WP_105531450.1">
    <property type="nucleotide sequence ID" value="NZ_PUGF01000007.1"/>
</dbReference>
<dbReference type="GO" id="GO:0005975">
    <property type="term" value="P:carbohydrate metabolic process"/>
    <property type="evidence" value="ECO:0007669"/>
    <property type="project" value="InterPro"/>
</dbReference>
<dbReference type="InterPro" id="IPR008928">
    <property type="entry name" value="6-hairpin_glycosidase_sf"/>
</dbReference>
<gene>
    <name evidence="1" type="ORF">S2091_1784</name>
</gene>
<proteinExistence type="predicted"/>
<dbReference type="SUPFAM" id="SSF48208">
    <property type="entry name" value="Six-hairpin glycosidases"/>
    <property type="match status" value="1"/>
</dbReference>
<dbReference type="AlphaFoldDB" id="A0A2S9H099"/>
<protein>
    <submittedName>
        <fullName evidence="1">Uncharacterized protein</fullName>
    </submittedName>
</protein>
<evidence type="ECO:0000313" key="2">
    <source>
        <dbReference type="Proteomes" id="UP000237839"/>
    </source>
</evidence>
<comment type="caution">
    <text evidence="1">The sequence shown here is derived from an EMBL/GenBank/DDBJ whole genome shotgun (WGS) entry which is preliminary data.</text>
</comment>
<accession>A0A2S9H099</accession>
<evidence type="ECO:0000313" key="1">
    <source>
        <dbReference type="EMBL" id="PRC93397.1"/>
    </source>
</evidence>
<dbReference type="OrthoDB" id="2490189at2"/>
<name>A0A2S9H099_9BURK</name>
<dbReference type="Gene3D" id="1.50.10.10">
    <property type="match status" value="1"/>
</dbReference>
<keyword evidence="2" id="KW-1185">Reference proteome</keyword>
<dbReference type="EMBL" id="PUGF01000007">
    <property type="protein sequence ID" value="PRC93397.1"/>
    <property type="molecule type" value="Genomic_DNA"/>
</dbReference>
<reference evidence="1 2" key="1">
    <citation type="submission" date="2018-02" db="EMBL/GenBank/DDBJ databases">
        <title>Solimicrobium silvestre gen. nov., sp. nov., isolated from alpine forest soil.</title>
        <authorList>
            <person name="Margesin R."/>
            <person name="Albuquerque L."/>
            <person name="Zhang D.-C."/>
            <person name="Froufe H.J.C."/>
            <person name="Severino R."/>
            <person name="Roxo I."/>
            <person name="Egas C."/>
            <person name="Da Costa M.S."/>
        </authorList>
    </citation>
    <scope>NUCLEOTIDE SEQUENCE [LARGE SCALE GENOMIC DNA]</scope>
    <source>
        <strain evidence="1 2">S20-91</strain>
    </source>
</reference>
<sequence>MIASRLKKIMAYGFLIAFNLLGPAVVNAEIIPTLHPRWTIQQNGIQTSATDQHTDQLEMSGRQVSTIIDYGRDVNGSLNLRRTLVWPMLRTIPDDTHASLIRKFELADSPSIEIDGHVAPKETLRKIRYDGQLTLDSELMRGLSLTRLLSPATDEPALIERLTLTNHTDTVIAYRFDALNKTETTPAQAGTHGSYLIRAFSRASSGSLKSGQSMHVDVLYQAQLVNEMVYVDVNEQLAARRQKLQSWRSRLVLDTPEPVLNQMFEFAKIRAAESIFATRGGLLHAPGGGRYYAAIWANDQAEYANPFFPYLGDASGVEAALNSFRLFAGYMNPTYQPIPSSIIAEGRGFWNGAGDRGDCAMIAYGAGQFALAQGDAALAEQVHPLINWCLEYTRRQRDAAGIVHSDSDELEGRFESGKANLSTNVLAYASLIGAARLSQDPQERSALNEEAQLQRSAINRYFAANVGGFDTYRYYDGNTKLRAWIALPLVFGMEERKAGTVAALLSPQLWSLNGVLSEAESNTYWDRATLYGFRGLMKVGELEQVMPYFRYYSGMRLTGEHVPYAIEAWPEGNQRQLSAESALYARVIVEGLFGIEPVGLRSFNIAPRLPKAWPHMALTNIRAFGAGFVDGQVSESGLDISTTRIKQQRQHVQVRLHGKLIVDRDWDGHAMINVILPE</sequence>
<dbReference type="Proteomes" id="UP000237839">
    <property type="component" value="Unassembled WGS sequence"/>
</dbReference>